<accession>A0A2H1VBB2</accession>
<keyword evidence="1" id="KW-0812">Transmembrane</keyword>
<reference evidence="2" key="1">
    <citation type="submission" date="2016-07" db="EMBL/GenBank/DDBJ databases">
        <authorList>
            <person name="Bretaudeau A."/>
        </authorList>
    </citation>
    <scope>NUCLEOTIDE SEQUENCE</scope>
    <source>
        <strain evidence="2">Rice</strain>
        <tissue evidence="2">Whole body</tissue>
    </source>
</reference>
<evidence type="ECO:0000256" key="1">
    <source>
        <dbReference type="SAM" id="Phobius"/>
    </source>
</evidence>
<sequence>MKRKEIVQSWPFLNRLLNKNILFALFFCIVSVATAVLLHGYKVDTLVGKHILYTYILYENNTEGRTAIKQYCCNCMVGRRTVGCCAHIMTIIWFLSWARYQKIINPPAEFLDLILITYESD</sequence>
<dbReference type="EMBL" id="ODYU01001633">
    <property type="protein sequence ID" value="SOQ38129.1"/>
    <property type="molecule type" value="Genomic_DNA"/>
</dbReference>
<name>A0A2H1VBB2_SPOFR</name>
<dbReference type="AlphaFoldDB" id="A0A2H1VBB2"/>
<gene>
    <name evidence="2" type="ORF">SFRICE_028392</name>
</gene>
<feature type="transmembrane region" description="Helical" evidence="1">
    <location>
        <begin position="21"/>
        <end position="41"/>
    </location>
</feature>
<protein>
    <submittedName>
        <fullName evidence="2">SFRICE_028392</fullName>
    </submittedName>
</protein>
<keyword evidence="1" id="KW-0472">Membrane</keyword>
<keyword evidence="1" id="KW-1133">Transmembrane helix</keyword>
<evidence type="ECO:0000313" key="2">
    <source>
        <dbReference type="EMBL" id="SOQ38129.1"/>
    </source>
</evidence>
<organism evidence="2">
    <name type="scientific">Spodoptera frugiperda</name>
    <name type="common">Fall armyworm</name>
    <dbReference type="NCBI Taxonomy" id="7108"/>
    <lineage>
        <taxon>Eukaryota</taxon>
        <taxon>Metazoa</taxon>
        <taxon>Ecdysozoa</taxon>
        <taxon>Arthropoda</taxon>
        <taxon>Hexapoda</taxon>
        <taxon>Insecta</taxon>
        <taxon>Pterygota</taxon>
        <taxon>Neoptera</taxon>
        <taxon>Endopterygota</taxon>
        <taxon>Lepidoptera</taxon>
        <taxon>Glossata</taxon>
        <taxon>Ditrysia</taxon>
        <taxon>Noctuoidea</taxon>
        <taxon>Noctuidae</taxon>
        <taxon>Amphipyrinae</taxon>
        <taxon>Spodoptera</taxon>
    </lineage>
</organism>
<proteinExistence type="predicted"/>